<dbReference type="InterPro" id="IPR036024">
    <property type="entry name" value="Somatomedin_B-like_dom_sf"/>
</dbReference>
<reference evidence="2" key="1">
    <citation type="submission" date="2022-08" db="UniProtKB">
        <authorList>
            <consortium name="EnsemblMetazoa"/>
        </authorList>
    </citation>
    <scope>IDENTIFICATION</scope>
    <source>
        <strain evidence="2">05x7-T-G4-1.051#20</strain>
    </source>
</reference>
<dbReference type="AlphaFoldDB" id="A0A8W8JH34"/>
<keyword evidence="1" id="KW-0732">Signal</keyword>
<evidence type="ECO:0008006" key="4">
    <source>
        <dbReference type="Google" id="ProtNLM"/>
    </source>
</evidence>
<evidence type="ECO:0000256" key="1">
    <source>
        <dbReference type="SAM" id="SignalP"/>
    </source>
</evidence>
<dbReference type="Proteomes" id="UP000005408">
    <property type="component" value="Unassembled WGS sequence"/>
</dbReference>
<evidence type="ECO:0000313" key="2">
    <source>
        <dbReference type="EnsemblMetazoa" id="G19032.1:cds"/>
    </source>
</evidence>
<dbReference type="SUPFAM" id="SSF90188">
    <property type="entry name" value="Somatomedin B domain"/>
    <property type="match status" value="1"/>
</dbReference>
<protein>
    <recommendedName>
        <fullName evidence="4">SMB domain-containing protein</fullName>
    </recommendedName>
</protein>
<name>A0A8W8JH34_MAGGI</name>
<dbReference type="EnsemblMetazoa" id="G19032.1">
    <property type="protein sequence ID" value="G19032.1:cds"/>
    <property type="gene ID" value="G19032"/>
</dbReference>
<sequence length="213" mass="23703">MLLVLMHLCITSILTRIIVCFTSKNDSIVSLNHPDLCENSTFSMFPACYCDSQCVNYGDCCFGVQYPVGESPILNTTKMCEKNSYLGQISYWTVTSCAQEGVEESQNEVQIPVVDEDGTVYTSDQIAKCNNARAYPMDIFVRLTAETCAVNSIMTLLENPLSDLFEAIFTSNCYFAFVPNSFNKILNTYPRKYVLTPTTEIATQGQSQIGSRG</sequence>
<feature type="signal peptide" evidence="1">
    <location>
        <begin position="1"/>
        <end position="15"/>
    </location>
</feature>
<proteinExistence type="predicted"/>
<organism evidence="2 3">
    <name type="scientific">Magallana gigas</name>
    <name type="common">Pacific oyster</name>
    <name type="synonym">Crassostrea gigas</name>
    <dbReference type="NCBI Taxonomy" id="29159"/>
    <lineage>
        <taxon>Eukaryota</taxon>
        <taxon>Metazoa</taxon>
        <taxon>Spiralia</taxon>
        <taxon>Lophotrochozoa</taxon>
        <taxon>Mollusca</taxon>
        <taxon>Bivalvia</taxon>
        <taxon>Autobranchia</taxon>
        <taxon>Pteriomorphia</taxon>
        <taxon>Ostreida</taxon>
        <taxon>Ostreoidea</taxon>
        <taxon>Ostreidae</taxon>
        <taxon>Magallana</taxon>
    </lineage>
</organism>
<keyword evidence="3" id="KW-1185">Reference proteome</keyword>
<evidence type="ECO:0000313" key="3">
    <source>
        <dbReference type="Proteomes" id="UP000005408"/>
    </source>
</evidence>
<accession>A0A8W8JH34</accession>
<feature type="chain" id="PRO_5036477860" description="SMB domain-containing protein" evidence="1">
    <location>
        <begin position="16"/>
        <end position="213"/>
    </location>
</feature>